<accession>E0XPG1</accession>
<dbReference type="PANTHER" id="PTHR43590:SF1">
    <property type="entry name" value="ARSENIC RESISTANCE PROTEIN ARSH (AFU_ORTHOLOGUE AFUA_5G15030)"/>
    <property type="match status" value="1"/>
</dbReference>
<reference evidence="1" key="1">
    <citation type="journal article" date="2011" name="Environ. Microbiol.">
        <title>Time-series analyses of Monterey Bay coastal microbial picoplankton using a 'genome proxy' microarray.</title>
        <authorList>
            <person name="Rich V.I."/>
            <person name="Pham V.D."/>
            <person name="Eppley J."/>
            <person name="Shi Y."/>
            <person name="DeLong E.F."/>
        </authorList>
    </citation>
    <scope>NUCLEOTIDE SEQUENCE</scope>
</reference>
<organism evidence="1">
    <name type="scientific">uncultured bacterium HF0070_11A08</name>
    <dbReference type="NCBI Taxonomy" id="710812"/>
    <lineage>
        <taxon>Bacteria</taxon>
        <taxon>environmental samples</taxon>
    </lineage>
</organism>
<proteinExistence type="predicted"/>
<protein>
    <submittedName>
        <fullName evidence="1">Predicted flavoprotein</fullName>
    </submittedName>
</protein>
<sequence length="54" mass="5865">MVSLAEGMVWVLPDHLGAVIVVVKSQIYSIQLSVSGIRPTQGKTLEVMQVRRGS</sequence>
<dbReference type="AlphaFoldDB" id="E0XPG1"/>
<dbReference type="InterPro" id="IPR014063">
    <property type="entry name" value="Arsenate-R_ArsH"/>
</dbReference>
<dbReference type="EMBL" id="GU474834">
    <property type="protein sequence ID" value="ADI16302.1"/>
    <property type="molecule type" value="Genomic_DNA"/>
</dbReference>
<name>E0XPG1_9BACT</name>
<dbReference type="PANTHER" id="PTHR43590">
    <property type="entry name" value="ARSENIC RESISTANCE PROTEIN ARSH (AFU_ORTHOLOGUE AFUA_5G15030)"/>
    <property type="match status" value="1"/>
</dbReference>
<dbReference type="GO" id="GO:0016655">
    <property type="term" value="F:oxidoreductase activity, acting on NAD(P)H, quinone or similar compound as acceptor"/>
    <property type="evidence" value="ECO:0007669"/>
    <property type="project" value="TreeGrafter"/>
</dbReference>
<evidence type="ECO:0000313" key="1">
    <source>
        <dbReference type="EMBL" id="ADI16302.1"/>
    </source>
</evidence>